<organism evidence="1 2">
    <name type="scientific">Escherichia phage vB_EcoM-UFV13</name>
    <dbReference type="NCBI Taxonomy" id="1815590"/>
    <lineage>
        <taxon>Viruses</taxon>
        <taxon>Duplodnaviria</taxon>
        <taxon>Heunggongvirae</taxon>
        <taxon>Uroviricota</taxon>
        <taxon>Caudoviricetes</taxon>
        <taxon>Pantevenvirales</taxon>
        <taxon>Straboviridae</taxon>
        <taxon>Tevenvirinae</taxon>
        <taxon>Tequatrovirus</taxon>
        <taxon>Tequatrovirus ecomufv133</taxon>
    </lineage>
</organism>
<reference evidence="2" key="1">
    <citation type="submission" date="2016-03" db="EMBL/GenBank/DDBJ databases">
        <authorList>
            <person name="Duarte V.S."/>
            <person name="Dias R.S."/>
            <person name="Kropinski A.M."/>
            <person name="Vidigal P.M.P."/>
            <person name="Silva C.C."/>
            <person name="Souza F.O."/>
            <person name="Xavier A.S."/>
            <person name="Teixeira J.S."/>
            <person name="de Paula S.O."/>
        </authorList>
    </citation>
    <scope>NUCLEOTIDE SEQUENCE [LARGE SCALE GENOMIC DNA]</scope>
</reference>
<sequence>MSEQTIEQKLSAEIVTLKSRILDTQDQAARLMEESKILQGTLAEIARAVGITGDTIKVEEIVEAVKNLTAESTAESTDEAKDEE</sequence>
<dbReference type="InterPro" id="IPR020159">
    <property type="entry name" value="Phage_Gp57"/>
</dbReference>
<accession>A0A166LVL6</accession>
<dbReference type="GeneID" id="29081208"/>
<proteinExistence type="predicted"/>
<gene>
    <name evidence="1" type="ORF">vBEcoMUFV13_g147</name>
</gene>
<evidence type="ECO:0000313" key="1">
    <source>
        <dbReference type="EMBL" id="ANA50178.1"/>
    </source>
</evidence>
<evidence type="ECO:0000313" key="2">
    <source>
        <dbReference type="Proteomes" id="UP000201682"/>
    </source>
</evidence>
<keyword evidence="2" id="KW-1185">Reference proteome</keyword>
<dbReference type="RefSeq" id="YP_009290412.1">
    <property type="nucleotide sequence ID" value="NC_031103.1"/>
</dbReference>
<dbReference type="Proteomes" id="UP000201682">
    <property type="component" value="Segment"/>
</dbReference>
<name>A0A166LVL6_9CAUD</name>
<dbReference type="Pfam" id="PF17594">
    <property type="entry name" value="GP57"/>
    <property type="match status" value="1"/>
</dbReference>
<protein>
    <submittedName>
        <fullName evidence="1">Tail fiber assembly protein</fullName>
    </submittedName>
</protein>
<dbReference type="KEGG" id="vg:29081208"/>
<dbReference type="EMBL" id="KU867876">
    <property type="protein sequence ID" value="ANA50178.1"/>
    <property type="molecule type" value="Genomic_DNA"/>
</dbReference>